<keyword evidence="2" id="KW-1133">Transmembrane helix</keyword>
<keyword evidence="4" id="KW-1185">Reference proteome</keyword>
<accession>A0A2R8BFN1</accession>
<organism evidence="3 4">
    <name type="scientific">Ascidiaceihabitans donghaensis</name>
    <dbReference type="NCBI Taxonomy" id="1510460"/>
    <lineage>
        <taxon>Bacteria</taxon>
        <taxon>Pseudomonadati</taxon>
        <taxon>Pseudomonadota</taxon>
        <taxon>Alphaproteobacteria</taxon>
        <taxon>Rhodobacterales</taxon>
        <taxon>Paracoccaceae</taxon>
        <taxon>Ascidiaceihabitans</taxon>
    </lineage>
</organism>
<feature type="compositionally biased region" description="Polar residues" evidence="1">
    <location>
        <begin position="47"/>
        <end position="56"/>
    </location>
</feature>
<evidence type="ECO:0000313" key="4">
    <source>
        <dbReference type="Proteomes" id="UP000244880"/>
    </source>
</evidence>
<gene>
    <name evidence="3" type="ORF">ASD8599_02617</name>
</gene>
<keyword evidence="2" id="KW-0472">Membrane</keyword>
<evidence type="ECO:0000256" key="1">
    <source>
        <dbReference type="SAM" id="MobiDB-lite"/>
    </source>
</evidence>
<sequence>MDASYIIVILALVTMLALIVFALASKAKLERRMDDPNSKKSTLAADKSSSGSPADV</sequence>
<dbReference type="Proteomes" id="UP000244880">
    <property type="component" value="Unassembled WGS sequence"/>
</dbReference>
<reference evidence="3 4" key="1">
    <citation type="submission" date="2018-03" db="EMBL/GenBank/DDBJ databases">
        <authorList>
            <person name="Keele B.F."/>
        </authorList>
    </citation>
    <scope>NUCLEOTIDE SEQUENCE [LARGE SCALE GENOMIC DNA]</scope>
    <source>
        <strain evidence="3 4">CECT 8599</strain>
    </source>
</reference>
<evidence type="ECO:0000256" key="2">
    <source>
        <dbReference type="SAM" id="Phobius"/>
    </source>
</evidence>
<dbReference type="RefSeq" id="WP_181364481.1">
    <property type="nucleotide sequence ID" value="NZ_OMOR01000001.1"/>
</dbReference>
<feature type="region of interest" description="Disordered" evidence="1">
    <location>
        <begin position="30"/>
        <end position="56"/>
    </location>
</feature>
<proteinExistence type="predicted"/>
<dbReference type="AlphaFoldDB" id="A0A2R8BFN1"/>
<evidence type="ECO:0000313" key="3">
    <source>
        <dbReference type="EMBL" id="SPH21866.1"/>
    </source>
</evidence>
<feature type="transmembrane region" description="Helical" evidence="2">
    <location>
        <begin position="6"/>
        <end position="24"/>
    </location>
</feature>
<protein>
    <submittedName>
        <fullName evidence="3">Uncharacterized protein</fullName>
    </submittedName>
</protein>
<name>A0A2R8BFN1_9RHOB</name>
<dbReference type="EMBL" id="OMOR01000001">
    <property type="protein sequence ID" value="SPH21866.1"/>
    <property type="molecule type" value="Genomic_DNA"/>
</dbReference>
<keyword evidence="2" id="KW-0812">Transmembrane</keyword>